<feature type="domain" description="Glycosyltransferase subfamily 4-like N-terminal" evidence="3">
    <location>
        <begin position="24"/>
        <end position="208"/>
    </location>
</feature>
<dbReference type="CDD" id="cd03801">
    <property type="entry name" value="GT4_PimA-like"/>
    <property type="match status" value="1"/>
</dbReference>
<feature type="transmembrane region" description="Helical" evidence="1">
    <location>
        <begin position="91"/>
        <end position="114"/>
    </location>
</feature>
<reference evidence="4" key="2">
    <citation type="submission" date="2021-04" db="EMBL/GenBank/DDBJ databases">
        <title>Isolation and genomic analysis of the ibuprofen-degrading bacterium Sphingomonas strain MPO218.</title>
        <authorList>
            <person name="Aulestia M."/>
            <person name="Flores A."/>
            <person name="Mangas E.L."/>
            <person name="Perez-Pulido A.J."/>
            <person name="Santero E."/>
            <person name="Camacho E.M."/>
        </authorList>
    </citation>
    <scope>NUCLEOTIDE SEQUENCE</scope>
    <source>
        <strain evidence="4">MPO218</strain>
    </source>
</reference>
<dbReference type="AlphaFoldDB" id="A0A975D0F3"/>
<dbReference type="RefSeq" id="WP_208632189.1">
    <property type="nucleotide sequence ID" value="NZ_CP059319.1"/>
</dbReference>
<dbReference type="Gene3D" id="3.40.50.2000">
    <property type="entry name" value="Glycogen Phosphorylase B"/>
    <property type="match status" value="2"/>
</dbReference>
<evidence type="ECO:0000313" key="4">
    <source>
        <dbReference type="EMBL" id="QTH20583.1"/>
    </source>
</evidence>
<protein>
    <submittedName>
        <fullName evidence="4">Glycosyltransferase family 4 protein</fullName>
    </submittedName>
</protein>
<dbReference type="InterPro" id="IPR001296">
    <property type="entry name" value="Glyco_trans_1"/>
</dbReference>
<gene>
    <name evidence="4" type="ORF">HRJ34_19910</name>
</gene>
<reference evidence="4" key="1">
    <citation type="submission" date="2020-07" db="EMBL/GenBank/DDBJ databases">
        <authorList>
            <person name="Camacho E."/>
        </authorList>
    </citation>
    <scope>NUCLEOTIDE SEQUENCE</scope>
    <source>
        <strain evidence="4">MPO218</strain>
    </source>
</reference>
<dbReference type="InterPro" id="IPR028098">
    <property type="entry name" value="Glyco_trans_4-like_N"/>
</dbReference>
<proteinExistence type="predicted"/>
<evidence type="ECO:0000259" key="3">
    <source>
        <dbReference type="Pfam" id="PF13439"/>
    </source>
</evidence>
<dbReference type="Pfam" id="PF00534">
    <property type="entry name" value="Glycos_transf_1"/>
    <property type="match status" value="1"/>
</dbReference>
<sequence length="408" mass="44271">MDDAGTSGRDGRILLVTNVMPPLVGGTPTLYDRLARYAAPRIQVLSAWRDPDLAKPIPGWRESDAGRSYPIRRIPWLRPPRIEHIRRRIGLLDLVAIDLPVMLFVFWAVVVEAIRCRAKAIVVCELHGLGWLAILLSLLTPWRVVIYTHGEEVVQASYNRLARLRGLALRAADVVVTVSSFTRDRLISDFGVSPDRIRLVVNGVDLERFTPGTVSEPFILSVGRLVERKGFDRLIDAFAVVAPEFPAYRLKIAGHGGDEAALKARAAASGAADRIDFLGGVDDDALTDLYRRCTFFIMPNRTLADGDTEGFGLVFLEANACGKAVIGGRAGGVTDAVIDGETGLLVDGYDVADIAGAIRRLLGDEAYRTRLAEGGLAHARAHGWSWVTGNFIDAALGPSSIDGKGEGR</sequence>
<name>A0A975D0F3_9SPHN</name>
<dbReference type="InterPro" id="IPR050194">
    <property type="entry name" value="Glycosyltransferase_grp1"/>
</dbReference>
<accession>A0A975D0F3</accession>
<keyword evidence="1" id="KW-0812">Transmembrane</keyword>
<dbReference type="EMBL" id="CP059319">
    <property type="protein sequence ID" value="QTH20583.1"/>
    <property type="molecule type" value="Genomic_DNA"/>
</dbReference>
<dbReference type="PANTHER" id="PTHR45947">
    <property type="entry name" value="SULFOQUINOVOSYL TRANSFERASE SQD2"/>
    <property type="match status" value="1"/>
</dbReference>
<keyword evidence="1" id="KW-1133">Transmembrane helix</keyword>
<evidence type="ECO:0000259" key="2">
    <source>
        <dbReference type="Pfam" id="PF00534"/>
    </source>
</evidence>
<dbReference type="PANTHER" id="PTHR45947:SF3">
    <property type="entry name" value="SULFOQUINOVOSYL TRANSFERASE SQD2"/>
    <property type="match status" value="1"/>
</dbReference>
<feature type="domain" description="Glycosyl transferase family 1" evidence="2">
    <location>
        <begin position="215"/>
        <end position="375"/>
    </location>
</feature>
<evidence type="ECO:0000313" key="5">
    <source>
        <dbReference type="Proteomes" id="UP000664914"/>
    </source>
</evidence>
<dbReference type="Proteomes" id="UP000664914">
    <property type="component" value="Chromosome"/>
</dbReference>
<keyword evidence="1" id="KW-0472">Membrane</keyword>
<evidence type="ECO:0000256" key="1">
    <source>
        <dbReference type="SAM" id="Phobius"/>
    </source>
</evidence>
<dbReference type="SUPFAM" id="SSF53756">
    <property type="entry name" value="UDP-Glycosyltransferase/glycogen phosphorylase"/>
    <property type="match status" value="1"/>
</dbReference>
<dbReference type="GO" id="GO:0016758">
    <property type="term" value="F:hexosyltransferase activity"/>
    <property type="evidence" value="ECO:0007669"/>
    <property type="project" value="TreeGrafter"/>
</dbReference>
<dbReference type="Pfam" id="PF13439">
    <property type="entry name" value="Glyco_transf_4"/>
    <property type="match status" value="1"/>
</dbReference>
<organism evidence="4 5">
    <name type="scientific">Rhizorhabdus wittichii</name>
    <dbReference type="NCBI Taxonomy" id="160791"/>
    <lineage>
        <taxon>Bacteria</taxon>
        <taxon>Pseudomonadati</taxon>
        <taxon>Pseudomonadota</taxon>
        <taxon>Alphaproteobacteria</taxon>
        <taxon>Sphingomonadales</taxon>
        <taxon>Sphingomonadaceae</taxon>
        <taxon>Rhizorhabdus</taxon>
    </lineage>
</organism>